<reference evidence="2" key="1">
    <citation type="submission" date="2016-10" db="EMBL/GenBank/DDBJ databases">
        <authorList>
            <person name="Varghese N."/>
            <person name="Submissions S."/>
        </authorList>
    </citation>
    <scope>NUCLEOTIDE SEQUENCE [LARGE SCALE GENOMIC DNA]</scope>
    <source>
        <strain evidence="2">Gh-67</strain>
    </source>
</reference>
<dbReference type="Proteomes" id="UP000199705">
    <property type="component" value="Unassembled WGS sequence"/>
</dbReference>
<evidence type="ECO:0000313" key="1">
    <source>
        <dbReference type="EMBL" id="SDG88226.1"/>
    </source>
</evidence>
<sequence length="283" mass="31753">MGYIAHIKIRIFTVSICLFICSCKPSVKQPAQTGSSHAAVPKFKTIAYTDTAFKVIHVFVALCDNKYQGIVPVPPVIGNGQDPETNLYWGSDNGVRTYFKKSKDWQLLKKQKRGPIILERLIFRHRTKKVYLVADAWDGQAIEKTTEDFLFSCAGQLKDTIHYNRRVIGINGNAQLLAYIGHDGLMDFKLPNEFKNADSKTRDCIILACISKKYFGDFISTAKANPLLLTTGLMCPEAYTLHDAITGYVNNESQSSIRKRAVAAYVKYQKCSIRAAENLLVNN</sequence>
<dbReference type="RefSeq" id="WP_218134404.1">
    <property type="nucleotide sequence ID" value="NZ_FNCG01000005.1"/>
</dbReference>
<dbReference type="STRING" id="551996.SAMN05192573_105188"/>
<name>A0A1G7XW33_9SPHI</name>
<proteinExistence type="predicted"/>
<evidence type="ECO:0000313" key="2">
    <source>
        <dbReference type="Proteomes" id="UP000199705"/>
    </source>
</evidence>
<dbReference type="EMBL" id="FNCG01000005">
    <property type="protein sequence ID" value="SDG88226.1"/>
    <property type="molecule type" value="Genomic_DNA"/>
</dbReference>
<protein>
    <submittedName>
        <fullName evidence="1">Uncharacterized protein</fullName>
    </submittedName>
</protein>
<organism evidence="1 2">
    <name type="scientific">Mucilaginibacter gossypii</name>
    <dbReference type="NCBI Taxonomy" id="551996"/>
    <lineage>
        <taxon>Bacteria</taxon>
        <taxon>Pseudomonadati</taxon>
        <taxon>Bacteroidota</taxon>
        <taxon>Sphingobacteriia</taxon>
        <taxon>Sphingobacteriales</taxon>
        <taxon>Sphingobacteriaceae</taxon>
        <taxon>Mucilaginibacter</taxon>
    </lineage>
</organism>
<keyword evidence="2" id="KW-1185">Reference proteome</keyword>
<accession>A0A1G7XW33</accession>
<dbReference type="AlphaFoldDB" id="A0A1G7XW33"/>
<gene>
    <name evidence="1" type="ORF">SAMN05192573_105188</name>
</gene>